<organism evidence="3 4">
    <name type="scientific">Sulfoacidibacillus ferrooxidans</name>
    <dbReference type="NCBI Taxonomy" id="2005001"/>
    <lineage>
        <taxon>Bacteria</taxon>
        <taxon>Bacillati</taxon>
        <taxon>Bacillota</taxon>
        <taxon>Bacilli</taxon>
        <taxon>Bacillales</taxon>
        <taxon>Alicyclobacillaceae</taxon>
        <taxon>Sulfoacidibacillus</taxon>
    </lineage>
</organism>
<keyword evidence="1" id="KW-0238">DNA-binding</keyword>
<evidence type="ECO:0000313" key="4">
    <source>
        <dbReference type="Proteomes" id="UP001139263"/>
    </source>
</evidence>
<dbReference type="RefSeq" id="WP_241713807.1">
    <property type="nucleotide sequence ID" value="NZ_JALBUF010000004.1"/>
</dbReference>
<dbReference type="PROSITE" id="PS50943">
    <property type="entry name" value="HTH_CROC1"/>
    <property type="match status" value="1"/>
</dbReference>
<dbReference type="InterPro" id="IPR001387">
    <property type="entry name" value="Cro/C1-type_HTH"/>
</dbReference>
<keyword evidence="4" id="KW-1185">Reference proteome</keyword>
<dbReference type="GO" id="GO:0003677">
    <property type="term" value="F:DNA binding"/>
    <property type="evidence" value="ECO:0007669"/>
    <property type="project" value="UniProtKB-KW"/>
</dbReference>
<sequence length="419" mass="47894">MPSLIGQRIRELRIARGLTQTQLADDMVTPSMISQIEAGRAMPSETLLKRLAERLETPADMFFLTPSTSDVVHQKIEIIRTCILLQRYQEAEQLIEEAFTTPAGHVELNYFKTQLLIARKEFHAAFQAITTTFTLAHEQERYDLFDSLYVLQGDILFALGEIHTALHAFEQAKRYFERQLQQDSVMQAQLYIRLSECNHMLGQKLRSTTYAHIASTSVAVGDRSTKIANEYLSHALHLLQVGQEQEAGRVAAQARTMHQTLHWVESALESDLLLIMHHLDQGEIEEADDLISMYLERNSFYMTLELHTRLNYLIAETHLAYGQVNEAITIMDEIIAKGSDTPSIERLHALTRAIRALVYKDKPKLIELAQIALHDALHYRRLPLAVEISTMVSRAQVRMGHTEHAQQMLEQLDRTIQSI</sequence>
<dbReference type="Gene3D" id="1.25.40.10">
    <property type="entry name" value="Tetratricopeptide repeat domain"/>
    <property type="match status" value="1"/>
</dbReference>
<dbReference type="EMBL" id="JALBUF010000004">
    <property type="protein sequence ID" value="MCI0183468.1"/>
    <property type="molecule type" value="Genomic_DNA"/>
</dbReference>
<accession>A0A9X1V8X5</accession>
<feature type="domain" description="HTH cro/C1-type" evidence="2">
    <location>
        <begin position="9"/>
        <end position="62"/>
    </location>
</feature>
<evidence type="ECO:0000256" key="1">
    <source>
        <dbReference type="ARBA" id="ARBA00023125"/>
    </source>
</evidence>
<evidence type="ECO:0000313" key="3">
    <source>
        <dbReference type="EMBL" id="MCI0183468.1"/>
    </source>
</evidence>
<dbReference type="Pfam" id="PF01381">
    <property type="entry name" value="HTH_3"/>
    <property type="match status" value="1"/>
</dbReference>
<gene>
    <name evidence="3" type="ORF">MM817_01745</name>
</gene>
<dbReference type="Gene3D" id="1.10.260.40">
    <property type="entry name" value="lambda repressor-like DNA-binding domains"/>
    <property type="match status" value="1"/>
</dbReference>
<comment type="caution">
    <text evidence="3">The sequence shown here is derived from an EMBL/GenBank/DDBJ whole genome shotgun (WGS) entry which is preliminary data.</text>
</comment>
<dbReference type="InterPro" id="IPR050807">
    <property type="entry name" value="TransReg_Diox_bact_type"/>
</dbReference>
<protein>
    <recommendedName>
        <fullName evidence="2">HTH cro/C1-type domain-containing protein</fullName>
    </recommendedName>
</protein>
<reference evidence="3" key="1">
    <citation type="submission" date="2022-03" db="EMBL/GenBank/DDBJ databases">
        <title>Draft Genome Sequence of Firmicute Strain S0AB, a Heterotrophic Iron/Sulfur-Oxidizing Extreme Acidophile.</title>
        <authorList>
            <person name="Vergara E."/>
            <person name="Pakostova E."/>
            <person name="Johnson D.B."/>
            <person name="Holmes D.S."/>
        </authorList>
    </citation>
    <scope>NUCLEOTIDE SEQUENCE</scope>
    <source>
        <strain evidence="3">S0AB</strain>
    </source>
</reference>
<dbReference type="SUPFAM" id="SSF47413">
    <property type="entry name" value="lambda repressor-like DNA-binding domains"/>
    <property type="match status" value="1"/>
</dbReference>
<evidence type="ECO:0000259" key="2">
    <source>
        <dbReference type="PROSITE" id="PS50943"/>
    </source>
</evidence>
<dbReference type="InterPro" id="IPR011990">
    <property type="entry name" value="TPR-like_helical_dom_sf"/>
</dbReference>
<dbReference type="PANTHER" id="PTHR46797:SF1">
    <property type="entry name" value="METHYLPHOSPHONATE SYNTHASE"/>
    <property type="match status" value="1"/>
</dbReference>
<dbReference type="PANTHER" id="PTHR46797">
    <property type="entry name" value="HTH-TYPE TRANSCRIPTIONAL REGULATOR"/>
    <property type="match status" value="1"/>
</dbReference>
<name>A0A9X1V8X5_9BACL</name>
<dbReference type="GO" id="GO:0003700">
    <property type="term" value="F:DNA-binding transcription factor activity"/>
    <property type="evidence" value="ECO:0007669"/>
    <property type="project" value="TreeGrafter"/>
</dbReference>
<dbReference type="SMART" id="SM00530">
    <property type="entry name" value="HTH_XRE"/>
    <property type="match status" value="1"/>
</dbReference>
<dbReference type="InterPro" id="IPR010982">
    <property type="entry name" value="Lambda_DNA-bd_dom_sf"/>
</dbReference>
<dbReference type="Proteomes" id="UP001139263">
    <property type="component" value="Unassembled WGS sequence"/>
</dbReference>
<dbReference type="AlphaFoldDB" id="A0A9X1V8X5"/>
<dbReference type="GO" id="GO:0005829">
    <property type="term" value="C:cytosol"/>
    <property type="evidence" value="ECO:0007669"/>
    <property type="project" value="TreeGrafter"/>
</dbReference>
<proteinExistence type="predicted"/>
<dbReference type="CDD" id="cd00093">
    <property type="entry name" value="HTH_XRE"/>
    <property type="match status" value="1"/>
</dbReference>
<dbReference type="SUPFAM" id="SSF48452">
    <property type="entry name" value="TPR-like"/>
    <property type="match status" value="1"/>
</dbReference>